<dbReference type="PANTHER" id="PTHR30098">
    <property type="entry name" value="LEUCYL/PHENYLALANYL-TRNA--PROTEIN TRANSFERASE"/>
    <property type="match status" value="1"/>
</dbReference>
<dbReference type="AlphaFoldDB" id="A0A376C056"/>
<evidence type="ECO:0000256" key="2">
    <source>
        <dbReference type="ARBA" id="ARBA00022679"/>
    </source>
</evidence>
<dbReference type="SUPFAM" id="SSF55729">
    <property type="entry name" value="Acyl-CoA N-acyltransferases (Nat)"/>
    <property type="match status" value="1"/>
</dbReference>
<dbReference type="EMBL" id="UFTJ01000001">
    <property type="protein sequence ID" value="SSZ47111.1"/>
    <property type="molecule type" value="Genomic_DNA"/>
</dbReference>
<evidence type="ECO:0000313" key="5">
    <source>
        <dbReference type="EMBL" id="SSZ47111.1"/>
    </source>
</evidence>
<name>A0A376C056_9FLAO</name>
<accession>A0A376C056</accession>
<evidence type="ECO:0000313" key="6">
    <source>
        <dbReference type="Proteomes" id="UP000255515"/>
    </source>
</evidence>
<keyword evidence="2 4" id="KW-0808">Transferase</keyword>
<dbReference type="InterPro" id="IPR042203">
    <property type="entry name" value="Leu/Phe-tRNA_Trfase_C"/>
</dbReference>
<dbReference type="Gene3D" id="3.30.70.3550">
    <property type="entry name" value="Leucyl/phenylalanyl-tRNA-protein transferase, N-terminal domain"/>
    <property type="match status" value="1"/>
</dbReference>
<reference evidence="5 6" key="1">
    <citation type="submission" date="2018-06" db="EMBL/GenBank/DDBJ databases">
        <authorList>
            <consortium name="Pathogen Informatics"/>
            <person name="Doyle S."/>
        </authorList>
    </citation>
    <scope>NUCLEOTIDE SEQUENCE [LARGE SCALE GENOMIC DNA]</scope>
    <source>
        <strain evidence="5 6">NCTC11661</strain>
    </source>
</reference>
<dbReference type="RefSeq" id="WP_002686479.1">
    <property type="nucleotide sequence ID" value="NZ_UFTJ01000001.1"/>
</dbReference>
<dbReference type="PANTHER" id="PTHR30098:SF2">
    <property type="entry name" value="LEUCYL_PHENYLALANYL-TRNA--PROTEIN TRANSFERASE"/>
    <property type="match status" value="1"/>
</dbReference>
<comment type="function">
    <text evidence="4">Functions in the N-end rule pathway of protein degradation where it conjugates Leu, Phe and, less efficiently, Met from aminoacyl-tRNAs to the N-termini of proteins containing an N-terminal arginine or lysine.</text>
</comment>
<dbReference type="EC" id="2.3.2.6" evidence="4"/>
<evidence type="ECO:0000256" key="1">
    <source>
        <dbReference type="ARBA" id="ARBA00022490"/>
    </source>
</evidence>
<evidence type="ECO:0000256" key="3">
    <source>
        <dbReference type="ARBA" id="ARBA00023315"/>
    </source>
</evidence>
<dbReference type="Proteomes" id="UP000255515">
    <property type="component" value="Unassembled WGS sequence"/>
</dbReference>
<comment type="similarity">
    <text evidence="4">Belongs to the L/F-transferase family.</text>
</comment>
<keyword evidence="3 4" id="KW-0012">Acyltransferase</keyword>
<dbReference type="GO" id="GO:0005737">
    <property type="term" value="C:cytoplasm"/>
    <property type="evidence" value="ECO:0007669"/>
    <property type="project" value="UniProtKB-SubCell"/>
</dbReference>
<dbReference type="InterPro" id="IPR042221">
    <property type="entry name" value="Leu/Phe-tRNA_Trfase_N"/>
</dbReference>
<comment type="catalytic activity">
    <reaction evidence="4">
        <text>N-terminal L-lysyl-[protein] + L-leucyl-tRNA(Leu) = N-terminal L-leucyl-L-lysyl-[protein] + tRNA(Leu) + H(+)</text>
        <dbReference type="Rhea" id="RHEA:12340"/>
        <dbReference type="Rhea" id="RHEA-COMP:9613"/>
        <dbReference type="Rhea" id="RHEA-COMP:9622"/>
        <dbReference type="Rhea" id="RHEA-COMP:12670"/>
        <dbReference type="Rhea" id="RHEA-COMP:12671"/>
        <dbReference type="ChEBI" id="CHEBI:15378"/>
        <dbReference type="ChEBI" id="CHEBI:65249"/>
        <dbReference type="ChEBI" id="CHEBI:78442"/>
        <dbReference type="ChEBI" id="CHEBI:78494"/>
        <dbReference type="ChEBI" id="CHEBI:133043"/>
        <dbReference type="EC" id="2.3.2.6"/>
    </reaction>
</comment>
<comment type="catalytic activity">
    <reaction evidence="4">
        <text>L-phenylalanyl-tRNA(Phe) + an N-terminal L-alpha-aminoacyl-[protein] = an N-terminal L-phenylalanyl-L-alpha-aminoacyl-[protein] + tRNA(Phe)</text>
        <dbReference type="Rhea" id="RHEA:43632"/>
        <dbReference type="Rhea" id="RHEA-COMP:9668"/>
        <dbReference type="Rhea" id="RHEA-COMP:9699"/>
        <dbReference type="Rhea" id="RHEA-COMP:10636"/>
        <dbReference type="Rhea" id="RHEA-COMP:10637"/>
        <dbReference type="ChEBI" id="CHEBI:78442"/>
        <dbReference type="ChEBI" id="CHEBI:78531"/>
        <dbReference type="ChEBI" id="CHEBI:78597"/>
        <dbReference type="ChEBI" id="CHEBI:83561"/>
        <dbReference type="EC" id="2.3.2.6"/>
    </reaction>
</comment>
<keyword evidence="1 4" id="KW-0963">Cytoplasm</keyword>
<organism evidence="5 6">
    <name type="scientific">Bergeyella zoohelcum</name>
    <dbReference type="NCBI Taxonomy" id="1015"/>
    <lineage>
        <taxon>Bacteria</taxon>
        <taxon>Pseudomonadati</taxon>
        <taxon>Bacteroidota</taxon>
        <taxon>Flavobacteriia</taxon>
        <taxon>Flavobacteriales</taxon>
        <taxon>Weeksellaceae</taxon>
        <taxon>Bergeyella</taxon>
    </lineage>
</organism>
<dbReference type="InterPro" id="IPR004616">
    <property type="entry name" value="Leu/Phe-tRNA_Trfase"/>
</dbReference>
<dbReference type="HAMAP" id="MF_00688">
    <property type="entry name" value="Leu_Phe_trans"/>
    <property type="match status" value="1"/>
</dbReference>
<dbReference type="InterPro" id="IPR016181">
    <property type="entry name" value="Acyl_CoA_acyltransferase"/>
</dbReference>
<proteinExistence type="inferred from homology"/>
<gene>
    <name evidence="4 5" type="primary">aat</name>
    <name evidence="5" type="ORF">NCTC11661_00774</name>
</gene>
<dbReference type="GO" id="GO:0008914">
    <property type="term" value="F:leucyl-tRNA--protein transferase activity"/>
    <property type="evidence" value="ECO:0007669"/>
    <property type="project" value="UniProtKB-UniRule"/>
</dbReference>
<dbReference type="Pfam" id="PF03588">
    <property type="entry name" value="Leu_Phe_trans"/>
    <property type="match status" value="1"/>
</dbReference>
<evidence type="ECO:0000256" key="4">
    <source>
        <dbReference type="HAMAP-Rule" id="MF_00688"/>
    </source>
</evidence>
<dbReference type="NCBIfam" id="TIGR00667">
    <property type="entry name" value="aat"/>
    <property type="match status" value="1"/>
</dbReference>
<dbReference type="GO" id="GO:0030163">
    <property type="term" value="P:protein catabolic process"/>
    <property type="evidence" value="ECO:0007669"/>
    <property type="project" value="UniProtKB-UniRule"/>
</dbReference>
<dbReference type="Gene3D" id="3.40.630.70">
    <property type="entry name" value="Leucyl/phenylalanyl-tRNA-protein transferase, C-terminal domain"/>
    <property type="match status" value="1"/>
</dbReference>
<comment type="subcellular location">
    <subcellularLocation>
        <location evidence="4">Cytoplasm</location>
    </subcellularLocation>
</comment>
<sequence>MIILQKHTPFPDPLHYHPMQGLIAAGGDLSPKRLLEAYSLGIFPWYNPGEEILWWSPDPRFVLFPDELKISKSMRKILDRNTFSFTENQCFEEVMRNCQTAYRKAQDGTWISEELIKGFCELHQKGIAKSIEVWQDNLLVGGFYGLEIRSVFCGESMFSKVSNASKAGFMNFVSRNKNRYTLIDCQVHSEHLESLGACFISKLDFLAFLHDS</sequence>
<comment type="catalytic activity">
    <reaction evidence="4">
        <text>N-terminal L-arginyl-[protein] + L-leucyl-tRNA(Leu) = N-terminal L-leucyl-L-arginyl-[protein] + tRNA(Leu) + H(+)</text>
        <dbReference type="Rhea" id="RHEA:50416"/>
        <dbReference type="Rhea" id="RHEA-COMP:9613"/>
        <dbReference type="Rhea" id="RHEA-COMP:9622"/>
        <dbReference type="Rhea" id="RHEA-COMP:12672"/>
        <dbReference type="Rhea" id="RHEA-COMP:12673"/>
        <dbReference type="ChEBI" id="CHEBI:15378"/>
        <dbReference type="ChEBI" id="CHEBI:64719"/>
        <dbReference type="ChEBI" id="CHEBI:78442"/>
        <dbReference type="ChEBI" id="CHEBI:78494"/>
        <dbReference type="ChEBI" id="CHEBI:133044"/>
        <dbReference type="EC" id="2.3.2.6"/>
    </reaction>
</comment>
<protein>
    <recommendedName>
        <fullName evidence="4">Leucyl/phenylalanyl-tRNA--protein transferase</fullName>
        <ecNumber evidence="4">2.3.2.6</ecNumber>
    </recommendedName>
    <alternativeName>
        <fullName evidence="4">L/F-transferase</fullName>
    </alternativeName>
    <alternativeName>
        <fullName evidence="4">Leucyltransferase</fullName>
    </alternativeName>
    <alternativeName>
        <fullName evidence="4">Phenyalanyltransferase</fullName>
    </alternativeName>
</protein>